<dbReference type="InterPro" id="IPR017970">
    <property type="entry name" value="Homeobox_CS"/>
</dbReference>
<dbReference type="GO" id="GO:0007417">
    <property type="term" value="P:central nervous system development"/>
    <property type="evidence" value="ECO:0007669"/>
    <property type="project" value="TreeGrafter"/>
</dbReference>
<dbReference type="GO" id="GO:0005634">
    <property type="term" value="C:nucleus"/>
    <property type="evidence" value="ECO:0007669"/>
    <property type="project" value="UniProtKB-SubCell"/>
</dbReference>
<dbReference type="PANTHER" id="PTHR24335">
    <property type="entry name" value="MOTOR NEURON AND PANCREAS HOMEOBOX PROTEIN"/>
    <property type="match status" value="1"/>
</dbReference>
<dbReference type="Pfam" id="PF00046">
    <property type="entry name" value="Homeodomain"/>
    <property type="match status" value="1"/>
</dbReference>
<dbReference type="SMART" id="SM00389">
    <property type="entry name" value="HOX"/>
    <property type="match status" value="1"/>
</dbReference>
<comment type="subcellular location">
    <subcellularLocation>
        <location evidence="4 5">Nucleus</location>
    </subcellularLocation>
</comment>
<dbReference type="GO" id="GO:0048812">
    <property type="term" value="P:neuron projection morphogenesis"/>
    <property type="evidence" value="ECO:0007669"/>
    <property type="project" value="TreeGrafter"/>
</dbReference>
<dbReference type="InterPro" id="IPR020479">
    <property type="entry name" value="HD_metazoa"/>
</dbReference>
<dbReference type="Gene3D" id="1.10.10.60">
    <property type="entry name" value="Homeodomain-like"/>
    <property type="match status" value="1"/>
</dbReference>
<dbReference type="InterPro" id="IPR009057">
    <property type="entry name" value="Homeodomain-like_sf"/>
</dbReference>
<sequence>MGKTRRPRTAFTSQQLLELERQFKMNKYLSRPKRFEVATSLMLTETQVKIWFQNRRMKWKRSKKSVNDMKPRPEEHAANQVPTIDTCAGSKLDVTMETSLDTSDERDECVLDDAGNENIDVTELDYDDEENEGEATGVHGEPASISSHLCRPLVTHAGKDTEILHNFQFHKSADMLNMVEPMH</sequence>
<evidence type="ECO:0000313" key="8">
    <source>
        <dbReference type="Proteomes" id="UP000735302"/>
    </source>
</evidence>
<dbReference type="CDD" id="cd00086">
    <property type="entry name" value="homeodomain"/>
    <property type="match status" value="1"/>
</dbReference>
<dbReference type="FunFam" id="1.10.10.60:FF:000357">
    <property type="entry name" value="Motor neuron and pancreas homeobox 1"/>
    <property type="match status" value="1"/>
</dbReference>
<evidence type="ECO:0000256" key="5">
    <source>
        <dbReference type="RuleBase" id="RU000682"/>
    </source>
</evidence>
<dbReference type="EMBL" id="BLXT01007182">
    <property type="protein sequence ID" value="GFO37256.1"/>
    <property type="molecule type" value="Genomic_DNA"/>
</dbReference>
<gene>
    <name evidence="7" type="ORF">PoB_006376100</name>
</gene>
<dbReference type="InterPro" id="IPR042768">
    <property type="entry name" value="MNX1/Ceh-12"/>
</dbReference>
<keyword evidence="1 4" id="KW-0238">DNA-binding</keyword>
<keyword evidence="8" id="KW-1185">Reference proteome</keyword>
<proteinExistence type="predicted"/>
<evidence type="ECO:0000256" key="4">
    <source>
        <dbReference type="PROSITE-ProRule" id="PRU00108"/>
    </source>
</evidence>
<dbReference type="GO" id="GO:1990837">
    <property type="term" value="F:sequence-specific double-stranded DNA binding"/>
    <property type="evidence" value="ECO:0007669"/>
    <property type="project" value="TreeGrafter"/>
</dbReference>
<comment type="caution">
    <text evidence="7">The sequence shown here is derived from an EMBL/GenBank/DDBJ whole genome shotgun (WGS) entry which is preliminary data.</text>
</comment>
<dbReference type="PROSITE" id="PS50071">
    <property type="entry name" value="HOMEOBOX_2"/>
    <property type="match status" value="1"/>
</dbReference>
<name>A0AAV4CZ83_9GAST</name>
<organism evidence="7 8">
    <name type="scientific">Plakobranchus ocellatus</name>
    <dbReference type="NCBI Taxonomy" id="259542"/>
    <lineage>
        <taxon>Eukaryota</taxon>
        <taxon>Metazoa</taxon>
        <taxon>Spiralia</taxon>
        <taxon>Lophotrochozoa</taxon>
        <taxon>Mollusca</taxon>
        <taxon>Gastropoda</taxon>
        <taxon>Heterobranchia</taxon>
        <taxon>Euthyneura</taxon>
        <taxon>Panpulmonata</taxon>
        <taxon>Sacoglossa</taxon>
        <taxon>Placobranchoidea</taxon>
        <taxon>Plakobranchidae</taxon>
        <taxon>Plakobranchus</taxon>
    </lineage>
</organism>
<dbReference type="PANTHER" id="PTHR24335:SF4">
    <property type="entry name" value="EXTRA-EXTRA"/>
    <property type="match status" value="1"/>
</dbReference>
<dbReference type="SUPFAM" id="SSF46689">
    <property type="entry name" value="Homeodomain-like"/>
    <property type="match status" value="1"/>
</dbReference>
<dbReference type="AlphaFoldDB" id="A0AAV4CZ83"/>
<dbReference type="InterPro" id="IPR001356">
    <property type="entry name" value="HD"/>
</dbReference>
<evidence type="ECO:0000256" key="1">
    <source>
        <dbReference type="ARBA" id="ARBA00023125"/>
    </source>
</evidence>
<evidence type="ECO:0000313" key="7">
    <source>
        <dbReference type="EMBL" id="GFO37256.1"/>
    </source>
</evidence>
<dbReference type="PRINTS" id="PR00024">
    <property type="entry name" value="HOMEOBOX"/>
</dbReference>
<keyword evidence="2 4" id="KW-0371">Homeobox</keyword>
<feature type="DNA-binding region" description="Homeobox" evidence="4">
    <location>
        <begin position="4"/>
        <end position="63"/>
    </location>
</feature>
<reference evidence="7 8" key="1">
    <citation type="journal article" date="2021" name="Elife">
        <title>Chloroplast acquisition without the gene transfer in kleptoplastic sea slugs, Plakobranchus ocellatus.</title>
        <authorList>
            <person name="Maeda T."/>
            <person name="Takahashi S."/>
            <person name="Yoshida T."/>
            <person name="Shimamura S."/>
            <person name="Takaki Y."/>
            <person name="Nagai Y."/>
            <person name="Toyoda A."/>
            <person name="Suzuki Y."/>
            <person name="Arimoto A."/>
            <person name="Ishii H."/>
            <person name="Satoh N."/>
            <person name="Nishiyama T."/>
            <person name="Hasebe M."/>
            <person name="Maruyama T."/>
            <person name="Minagawa J."/>
            <person name="Obokata J."/>
            <person name="Shigenobu S."/>
        </authorList>
    </citation>
    <scope>NUCLEOTIDE SEQUENCE [LARGE SCALE GENOMIC DNA]</scope>
</reference>
<feature type="domain" description="Homeobox" evidence="6">
    <location>
        <begin position="2"/>
        <end position="62"/>
    </location>
</feature>
<evidence type="ECO:0000256" key="2">
    <source>
        <dbReference type="ARBA" id="ARBA00023155"/>
    </source>
</evidence>
<dbReference type="Proteomes" id="UP000735302">
    <property type="component" value="Unassembled WGS sequence"/>
</dbReference>
<protein>
    <submittedName>
        <fullName evidence="7">L-asparaginase-like</fullName>
    </submittedName>
</protein>
<evidence type="ECO:0000259" key="6">
    <source>
        <dbReference type="PROSITE" id="PS50071"/>
    </source>
</evidence>
<dbReference type="GO" id="GO:0000981">
    <property type="term" value="F:DNA-binding transcription factor activity, RNA polymerase II-specific"/>
    <property type="evidence" value="ECO:0007669"/>
    <property type="project" value="InterPro"/>
</dbReference>
<keyword evidence="3 4" id="KW-0539">Nucleus</keyword>
<dbReference type="PROSITE" id="PS00027">
    <property type="entry name" value="HOMEOBOX_1"/>
    <property type="match status" value="1"/>
</dbReference>
<accession>A0AAV4CZ83</accession>
<evidence type="ECO:0000256" key="3">
    <source>
        <dbReference type="ARBA" id="ARBA00023242"/>
    </source>
</evidence>